<dbReference type="Proteomes" id="UP001500542">
    <property type="component" value="Unassembled WGS sequence"/>
</dbReference>
<name>A0ABN1RRD5_9ACTN</name>
<dbReference type="Pfam" id="PF21831">
    <property type="entry name" value="DUF6891"/>
    <property type="match status" value="1"/>
</dbReference>
<feature type="domain" description="DUF6891" evidence="2">
    <location>
        <begin position="38"/>
        <end position="224"/>
    </location>
</feature>
<sequence length="226" mass="25325">MGIFDKLSRRTPPNEPEPEPAQSAPTAPTAPEPGEPSALEELRDQVVLWVLPGFNTRDEVLEHAREFRDDDEMPVTDQQLERLVDDVWQTRLAEQQTWTDPTDADRVAAAFAELDAAGVIARMNFTCCQTCGVAEIDDERPADRPSTGYVFFHQQDAERLADTPAHLFLAYGPIDPTPQDFDNQAVEIGRRIESTLRAHNLPVTWTGSTSQRISVGPLTWHRRLPA</sequence>
<evidence type="ECO:0000256" key="1">
    <source>
        <dbReference type="SAM" id="MobiDB-lite"/>
    </source>
</evidence>
<dbReference type="EMBL" id="BAAAHK010000024">
    <property type="protein sequence ID" value="GAA0962163.1"/>
    <property type="molecule type" value="Genomic_DNA"/>
</dbReference>
<proteinExistence type="predicted"/>
<organism evidence="3 4">
    <name type="scientific">Kribbella koreensis</name>
    <dbReference type="NCBI Taxonomy" id="57909"/>
    <lineage>
        <taxon>Bacteria</taxon>
        <taxon>Bacillati</taxon>
        <taxon>Actinomycetota</taxon>
        <taxon>Actinomycetes</taxon>
        <taxon>Propionibacteriales</taxon>
        <taxon>Kribbellaceae</taxon>
        <taxon>Kribbella</taxon>
    </lineage>
</organism>
<dbReference type="InterPro" id="IPR054186">
    <property type="entry name" value="DUF6891"/>
</dbReference>
<accession>A0ABN1RRD5</accession>
<protein>
    <recommendedName>
        <fullName evidence="2">DUF6891 domain-containing protein</fullName>
    </recommendedName>
</protein>
<feature type="region of interest" description="Disordered" evidence="1">
    <location>
        <begin position="1"/>
        <end position="40"/>
    </location>
</feature>
<evidence type="ECO:0000313" key="3">
    <source>
        <dbReference type="EMBL" id="GAA0962163.1"/>
    </source>
</evidence>
<gene>
    <name evidence="3" type="ORF">GCM10009554_79530</name>
</gene>
<evidence type="ECO:0000313" key="4">
    <source>
        <dbReference type="Proteomes" id="UP001500542"/>
    </source>
</evidence>
<comment type="caution">
    <text evidence="3">The sequence shown here is derived from an EMBL/GenBank/DDBJ whole genome shotgun (WGS) entry which is preliminary data.</text>
</comment>
<dbReference type="RefSeq" id="WP_343983220.1">
    <property type="nucleotide sequence ID" value="NZ_BAAAHK010000024.1"/>
</dbReference>
<reference evidence="3 4" key="1">
    <citation type="journal article" date="2019" name="Int. J. Syst. Evol. Microbiol.">
        <title>The Global Catalogue of Microorganisms (GCM) 10K type strain sequencing project: providing services to taxonomists for standard genome sequencing and annotation.</title>
        <authorList>
            <consortium name="The Broad Institute Genomics Platform"/>
            <consortium name="The Broad Institute Genome Sequencing Center for Infectious Disease"/>
            <person name="Wu L."/>
            <person name="Ma J."/>
        </authorList>
    </citation>
    <scope>NUCLEOTIDE SEQUENCE [LARGE SCALE GENOMIC DNA]</scope>
    <source>
        <strain evidence="3 4">JCM 10977</strain>
    </source>
</reference>
<evidence type="ECO:0000259" key="2">
    <source>
        <dbReference type="Pfam" id="PF21831"/>
    </source>
</evidence>
<keyword evidence="4" id="KW-1185">Reference proteome</keyword>